<dbReference type="AlphaFoldDB" id="D7FMU1"/>
<dbReference type="EMBL" id="FN648215">
    <property type="protein sequence ID" value="CBJ30006.1"/>
    <property type="molecule type" value="Genomic_DNA"/>
</dbReference>
<dbReference type="InParanoid" id="D7FMU1"/>
<accession>D7FMU1</accession>
<proteinExistence type="predicted"/>
<gene>
    <name evidence="1" type="ORF">Esi_0170_0076</name>
</gene>
<name>D7FMU1_ECTSI</name>
<protein>
    <submittedName>
        <fullName evidence="1">Uncharacterized protein</fullName>
    </submittedName>
</protein>
<reference evidence="1 2" key="1">
    <citation type="journal article" date="2010" name="Nature">
        <title>The Ectocarpus genome and the independent evolution of multicellularity in brown algae.</title>
        <authorList>
            <person name="Cock J.M."/>
            <person name="Sterck L."/>
            <person name="Rouze P."/>
            <person name="Scornet D."/>
            <person name="Allen A.E."/>
            <person name="Amoutzias G."/>
            <person name="Anthouard V."/>
            <person name="Artiguenave F."/>
            <person name="Aury J.M."/>
            <person name="Badger J.H."/>
            <person name="Beszteri B."/>
            <person name="Billiau K."/>
            <person name="Bonnet E."/>
            <person name="Bothwell J.H."/>
            <person name="Bowler C."/>
            <person name="Boyen C."/>
            <person name="Brownlee C."/>
            <person name="Carrano C.J."/>
            <person name="Charrier B."/>
            <person name="Cho G.Y."/>
            <person name="Coelho S.M."/>
            <person name="Collen J."/>
            <person name="Corre E."/>
            <person name="Da Silva C."/>
            <person name="Delage L."/>
            <person name="Delaroque N."/>
            <person name="Dittami S.M."/>
            <person name="Doulbeau S."/>
            <person name="Elias M."/>
            <person name="Farnham G."/>
            <person name="Gachon C.M."/>
            <person name="Gschloessl B."/>
            <person name="Heesch S."/>
            <person name="Jabbari K."/>
            <person name="Jubin C."/>
            <person name="Kawai H."/>
            <person name="Kimura K."/>
            <person name="Kloareg B."/>
            <person name="Kupper F.C."/>
            <person name="Lang D."/>
            <person name="Le Bail A."/>
            <person name="Leblanc C."/>
            <person name="Lerouge P."/>
            <person name="Lohr M."/>
            <person name="Lopez P.J."/>
            <person name="Martens C."/>
            <person name="Maumus F."/>
            <person name="Michel G."/>
            <person name="Miranda-Saavedra D."/>
            <person name="Morales J."/>
            <person name="Moreau H."/>
            <person name="Motomura T."/>
            <person name="Nagasato C."/>
            <person name="Napoli C.A."/>
            <person name="Nelson D.R."/>
            <person name="Nyvall-Collen P."/>
            <person name="Peters A.F."/>
            <person name="Pommier C."/>
            <person name="Potin P."/>
            <person name="Poulain J."/>
            <person name="Quesneville H."/>
            <person name="Read B."/>
            <person name="Rensing S.A."/>
            <person name="Ritter A."/>
            <person name="Rousvoal S."/>
            <person name="Samanta M."/>
            <person name="Samson G."/>
            <person name="Schroeder D.C."/>
            <person name="Segurens B."/>
            <person name="Strittmatter M."/>
            <person name="Tonon T."/>
            <person name="Tregear J.W."/>
            <person name="Valentin K."/>
            <person name="von Dassow P."/>
            <person name="Yamagishi T."/>
            <person name="Van de Peer Y."/>
            <person name="Wincker P."/>
        </authorList>
    </citation>
    <scope>NUCLEOTIDE SEQUENCE [LARGE SCALE GENOMIC DNA]</scope>
    <source>
        <strain evidence="2">Ec32 / CCAP1310/4</strain>
    </source>
</reference>
<keyword evidence="2" id="KW-1185">Reference proteome</keyword>
<dbReference type="Proteomes" id="UP000002630">
    <property type="component" value="Linkage Group LG32"/>
</dbReference>
<organism evidence="1 2">
    <name type="scientific">Ectocarpus siliculosus</name>
    <name type="common">Brown alga</name>
    <name type="synonym">Conferva siliculosa</name>
    <dbReference type="NCBI Taxonomy" id="2880"/>
    <lineage>
        <taxon>Eukaryota</taxon>
        <taxon>Sar</taxon>
        <taxon>Stramenopiles</taxon>
        <taxon>Ochrophyta</taxon>
        <taxon>PX clade</taxon>
        <taxon>Phaeophyceae</taxon>
        <taxon>Ectocarpales</taxon>
        <taxon>Ectocarpaceae</taxon>
        <taxon>Ectocarpus</taxon>
    </lineage>
</organism>
<sequence length="113" mass="11831">MPCARYSAASAAADSAAAPAAAPAPASPVSPPQPNPYRATAVFVTPATHGQSLTSFAPGAVGAPPTPRELLVWFTRRRFVFWFRSGHGSLTAGVFTRCGTSVRAVVTTRRLLY</sequence>
<evidence type="ECO:0000313" key="2">
    <source>
        <dbReference type="Proteomes" id="UP000002630"/>
    </source>
</evidence>
<dbReference type="EMBL" id="FN649757">
    <property type="protein sequence ID" value="CBJ30006.1"/>
    <property type="molecule type" value="Genomic_DNA"/>
</dbReference>
<evidence type="ECO:0000313" key="1">
    <source>
        <dbReference type="EMBL" id="CBJ30006.1"/>
    </source>
</evidence>